<name>A0A330LZE8_9GAMM</name>
<comment type="similarity">
    <text evidence="1 8 9">Belongs to the peptidase S8 family.</text>
</comment>
<dbReference type="Gene3D" id="2.60.40.3010">
    <property type="match status" value="1"/>
</dbReference>
<dbReference type="InterPro" id="IPR045051">
    <property type="entry name" value="SBT"/>
</dbReference>
<dbReference type="Pfam" id="PF02225">
    <property type="entry name" value="PA"/>
    <property type="match status" value="1"/>
</dbReference>
<reference evidence="17" key="1">
    <citation type="submission" date="2018-06" db="EMBL/GenBank/DDBJ databases">
        <authorList>
            <person name="Cea G.-C."/>
            <person name="William W."/>
        </authorList>
    </citation>
    <scope>NUCLEOTIDE SEQUENCE [LARGE SCALE GENOMIC DNA]</scope>
    <source>
        <strain evidence="17">DB21MT-2</strain>
    </source>
</reference>
<feature type="region of interest" description="Disordered" evidence="10">
    <location>
        <begin position="542"/>
        <end position="580"/>
    </location>
</feature>
<evidence type="ECO:0000256" key="3">
    <source>
        <dbReference type="ARBA" id="ARBA00022670"/>
    </source>
</evidence>
<dbReference type="PRINTS" id="PR00723">
    <property type="entry name" value="SUBTILISIN"/>
</dbReference>
<dbReference type="SUPFAM" id="SSF52743">
    <property type="entry name" value="Subtilisin-like"/>
    <property type="match status" value="1"/>
</dbReference>
<dbReference type="Pfam" id="PF17766">
    <property type="entry name" value="fn3_6"/>
    <property type="match status" value="1"/>
</dbReference>
<dbReference type="GO" id="GO:0004252">
    <property type="term" value="F:serine-type endopeptidase activity"/>
    <property type="evidence" value="ECO:0007669"/>
    <property type="project" value="UniProtKB-UniRule"/>
</dbReference>
<dbReference type="PIRSF" id="PIRSF037898">
    <property type="entry name" value="Subtilisin_rel_Sputw3181_3341"/>
    <property type="match status" value="1"/>
</dbReference>
<dbReference type="Pfam" id="PF17963">
    <property type="entry name" value="Big_9"/>
    <property type="match status" value="2"/>
</dbReference>
<organism evidence="16 17">
    <name type="scientific">Shewanella benthica</name>
    <dbReference type="NCBI Taxonomy" id="43661"/>
    <lineage>
        <taxon>Bacteria</taxon>
        <taxon>Pseudomonadati</taxon>
        <taxon>Pseudomonadota</taxon>
        <taxon>Gammaproteobacteria</taxon>
        <taxon>Alteromonadales</taxon>
        <taxon>Shewanellaceae</taxon>
        <taxon>Shewanella</taxon>
    </lineage>
</organism>
<keyword evidence="6 8" id="KW-0720">Serine protease</keyword>
<dbReference type="InterPro" id="IPR046450">
    <property type="entry name" value="PA_dom_sf"/>
</dbReference>
<dbReference type="InterPro" id="IPR003137">
    <property type="entry name" value="PA_domain"/>
</dbReference>
<dbReference type="InterPro" id="IPR023828">
    <property type="entry name" value="Peptidase_S8_Ser-AS"/>
</dbReference>
<dbReference type="NCBIfam" id="TIGR03501">
    <property type="entry name" value="GlyGly_CTERM"/>
    <property type="match status" value="1"/>
</dbReference>
<dbReference type="InterPro" id="IPR020008">
    <property type="entry name" value="GlyGly_CTERM"/>
</dbReference>
<dbReference type="PROSITE" id="PS00136">
    <property type="entry name" value="SUBTILASE_ASP"/>
    <property type="match status" value="1"/>
</dbReference>
<dbReference type="InterPro" id="IPR017312">
    <property type="entry name" value="Subtilisin_Alteromonadales"/>
</dbReference>
<dbReference type="InterPro" id="IPR023827">
    <property type="entry name" value="Peptidase_S8_Asp-AS"/>
</dbReference>
<evidence type="ECO:0000256" key="6">
    <source>
        <dbReference type="ARBA" id="ARBA00022825"/>
    </source>
</evidence>
<dbReference type="RefSeq" id="WP_112351847.1">
    <property type="nucleotide sequence ID" value="NZ_LS483452.1"/>
</dbReference>
<feature type="signal peptide" evidence="11">
    <location>
        <begin position="1"/>
        <end position="20"/>
    </location>
</feature>
<dbReference type="CDD" id="cd04818">
    <property type="entry name" value="PA_subtilisin_1"/>
    <property type="match status" value="1"/>
</dbReference>
<keyword evidence="3 8" id="KW-0645">Protease</keyword>
<evidence type="ECO:0000259" key="12">
    <source>
        <dbReference type="Pfam" id="PF00082"/>
    </source>
</evidence>
<dbReference type="EMBL" id="LS483452">
    <property type="protein sequence ID" value="SQH75255.1"/>
    <property type="molecule type" value="Genomic_DNA"/>
</dbReference>
<dbReference type="InterPro" id="IPR015500">
    <property type="entry name" value="Peptidase_S8_subtilisin-rel"/>
</dbReference>
<dbReference type="Gene3D" id="3.50.30.30">
    <property type="match status" value="1"/>
</dbReference>
<evidence type="ECO:0000256" key="7">
    <source>
        <dbReference type="PIRSR" id="PIRSR615500-1"/>
    </source>
</evidence>
<dbReference type="PROSITE" id="PS00138">
    <property type="entry name" value="SUBTILASE_SER"/>
    <property type="match status" value="1"/>
</dbReference>
<evidence type="ECO:0000313" key="16">
    <source>
        <dbReference type="EMBL" id="SQH75255.1"/>
    </source>
</evidence>
<dbReference type="PANTHER" id="PTHR10795">
    <property type="entry name" value="PROPROTEIN CONVERTASE SUBTILISIN/KEXIN"/>
    <property type="match status" value="1"/>
</dbReference>
<evidence type="ECO:0000259" key="13">
    <source>
        <dbReference type="Pfam" id="PF02225"/>
    </source>
</evidence>
<feature type="chain" id="PRO_5016261118" evidence="11">
    <location>
        <begin position="21"/>
        <end position="1289"/>
    </location>
</feature>
<dbReference type="SUPFAM" id="SSF52025">
    <property type="entry name" value="PA domain"/>
    <property type="match status" value="1"/>
</dbReference>
<dbReference type="Pfam" id="PF00082">
    <property type="entry name" value="Peptidase_S8"/>
    <property type="match status" value="1"/>
</dbReference>
<dbReference type="InterPro" id="IPR041469">
    <property type="entry name" value="Subtilisin-like_FN3"/>
</dbReference>
<evidence type="ECO:0000259" key="15">
    <source>
        <dbReference type="Pfam" id="PF17766"/>
    </source>
</evidence>
<feature type="active site" description="Charge relay system" evidence="7 8">
    <location>
        <position position="585"/>
    </location>
</feature>
<dbReference type="InterPro" id="IPR000209">
    <property type="entry name" value="Peptidase_S8/S53_dom"/>
</dbReference>
<protein>
    <submittedName>
        <fullName evidence="16">Serine protease, subtilase family protein</fullName>
    </submittedName>
</protein>
<dbReference type="GO" id="GO:0006508">
    <property type="term" value="P:proteolysis"/>
    <property type="evidence" value="ECO:0007669"/>
    <property type="project" value="UniProtKB-KW"/>
</dbReference>
<feature type="domain" description="Subtilisin-like protease fibronectin type-III" evidence="15">
    <location>
        <begin position="660"/>
        <end position="748"/>
    </location>
</feature>
<feature type="active site" description="Charge relay system" evidence="7 8">
    <location>
        <position position="196"/>
    </location>
</feature>
<proteinExistence type="inferred from homology"/>
<dbReference type="Gene3D" id="2.60.40.2310">
    <property type="match status" value="1"/>
</dbReference>
<evidence type="ECO:0000313" key="17">
    <source>
        <dbReference type="Proteomes" id="UP000250123"/>
    </source>
</evidence>
<evidence type="ECO:0000256" key="1">
    <source>
        <dbReference type="ARBA" id="ARBA00011073"/>
    </source>
</evidence>
<feature type="domain" description="PA" evidence="13">
    <location>
        <begin position="424"/>
        <end position="511"/>
    </location>
</feature>
<keyword evidence="5 8" id="KW-0378">Hydrolase</keyword>
<evidence type="ECO:0000256" key="8">
    <source>
        <dbReference type="PROSITE-ProRule" id="PRU01240"/>
    </source>
</evidence>
<evidence type="ECO:0000259" key="14">
    <source>
        <dbReference type="Pfam" id="PF05922"/>
    </source>
</evidence>
<accession>A0A330LZE8</accession>
<dbReference type="OrthoDB" id="614750at2"/>
<evidence type="ECO:0000256" key="10">
    <source>
        <dbReference type="SAM" id="MobiDB-lite"/>
    </source>
</evidence>
<feature type="domain" description="Peptidase S8/S53" evidence="12">
    <location>
        <begin position="187"/>
        <end position="640"/>
    </location>
</feature>
<feature type="domain" description="Inhibitor I9" evidence="14">
    <location>
        <begin position="92"/>
        <end position="162"/>
    </location>
</feature>
<dbReference type="PROSITE" id="PS51892">
    <property type="entry name" value="SUBTILASE"/>
    <property type="match status" value="1"/>
</dbReference>
<evidence type="ECO:0000256" key="9">
    <source>
        <dbReference type="RuleBase" id="RU003355"/>
    </source>
</evidence>
<dbReference type="KEGG" id="sbk:SHEWBE_1289"/>
<dbReference type="InterPro" id="IPR036852">
    <property type="entry name" value="Peptidase_S8/S53_dom_sf"/>
</dbReference>
<evidence type="ECO:0000256" key="11">
    <source>
        <dbReference type="SAM" id="SignalP"/>
    </source>
</evidence>
<evidence type="ECO:0000256" key="5">
    <source>
        <dbReference type="ARBA" id="ARBA00022801"/>
    </source>
</evidence>
<sequence>MKTKLSIAITAALVSSAVMASGSGSYTANQFSPELTSVDNYKKSQVSNSVISSPQRFIIELESPAIAKYQGGIQSFAATAPAKKGQRVDTQSAPAISYASHLQNQQQAFKSSLSKIAPNAKVERSFKTLFNGVTLVGQGLSLEQLAAMPGVKSVYPETMYETNMDASHEIINSAAMWEAVSGMENAGKGIRVAIIDTGIRPENPMFSGEGFTKPTANMPTDDYCSSVDTSFCNDKLIVARWSQPTFEVCSDEHMSPLGYGGHGSHVAGTSVGNKISITYKEVDVDISGVAPAAYLMVYKALFTKADCSGGSGSNIMLMEALEHAVNDGADVINNSWGGGAGGDPANSPYKTMYEAAEAAGVVVVTAAGNDGNGAQTIGCPACVESGITVANSTTGRFFANGFTAGGDELLAIEGNNELLTEDITLPVIAAVNIDAENFEGCTAFPADSFKDGIALISRGLCAFSDKAANAEAAGAKAMVVYNSKPGAPISMHMPDATLPAVMISKDDGETLIEGLADETTGTIGAEVKRIANSAFADLINSSSSRGPNGNQNILKPDLAAPGTSILSATSPDEDDTDFTTMTGTSMASPHVAGAAALMSQLHPEWSANDIKTALTSTAHMGGILDDDAETPASPFAMGAGRMDLDAAAKAVLTFDKPAVASDSCVGPCTFTRTVYNKSDETTSWSLSASADSAGISVSPTSLELEAGASAQFTVTVDSTFSEYGSWIFGNVMIKSDEGKQDAHLPLAIMAKESSDSSLISVVTTATDIEASDAFPIKAVVNNSIFENTVTFTAYAPEGTELTSADDVMVSMDGAQQNGFEVDEDLGRITWVGKLDLAEMNSFKDEGGFPSIFDLGTLPQPCEDGCDETALTFDALPVSFKYNGVSYDSITMSDNGIALVGGGSTGGTWNNKELPDSASPNNILAPFWSDFDLSDTSGTDTGGGVMGIDIFTGGDGTTWLALEWKDAQLWNDASETKYTFSIWIKTGDEEQVIFNYLDVPNMPSNLTIGAENIGGSVGTTFHYNGQGGTVTTGDAVVLQATTPGSLEIDYMVKTTEFNSGRTDNVSVDEEETLEFNVLDNDMKDQKVAHASITGDGMTAEALRIIDIAPSGSLGKVMLVDEPSNGEVSIKEDGSVEYTPEDDFFGTDKFSYTSADADGNTGEATDVFITVNNVNDAPTVSPTGMTSTEGFAVKASAHGNDIDGDTLTYTWTQTAGTPVEFNNGNESISFTAPAGDHELVFSVVASDGELDSAAGSATITVNATPEDTSGGSLGWLTMLLLPFAGLRRRKR</sequence>
<dbReference type="Pfam" id="PF05922">
    <property type="entry name" value="Inhibitor_I9"/>
    <property type="match status" value="1"/>
</dbReference>
<feature type="active site" description="Charge relay system" evidence="7 8">
    <location>
        <position position="262"/>
    </location>
</feature>
<dbReference type="Gene3D" id="3.40.50.200">
    <property type="entry name" value="Peptidase S8/S53 domain"/>
    <property type="match status" value="1"/>
</dbReference>
<dbReference type="Gene3D" id="2.60.40.2810">
    <property type="match status" value="1"/>
</dbReference>
<keyword evidence="4 11" id="KW-0732">Signal</keyword>
<keyword evidence="2" id="KW-0964">Secreted</keyword>
<feature type="compositionally biased region" description="Polar residues" evidence="10">
    <location>
        <begin position="542"/>
        <end position="553"/>
    </location>
</feature>
<dbReference type="InterPro" id="IPR010259">
    <property type="entry name" value="S8pro/Inhibitor_I9"/>
</dbReference>
<evidence type="ECO:0000256" key="4">
    <source>
        <dbReference type="ARBA" id="ARBA00022729"/>
    </source>
</evidence>
<gene>
    <name evidence="16" type="ORF">SHEWBE_1289</name>
</gene>
<dbReference type="Proteomes" id="UP000250123">
    <property type="component" value="Chromosome SHEWBE"/>
</dbReference>
<evidence type="ECO:0000256" key="2">
    <source>
        <dbReference type="ARBA" id="ARBA00022525"/>
    </source>
</evidence>